<accession>A0ABT0ZX02</accession>
<dbReference type="RefSeq" id="WP_252437046.1">
    <property type="nucleotide sequence ID" value="NZ_JAGSOV010000020.1"/>
</dbReference>
<dbReference type="SUPFAM" id="SSF51197">
    <property type="entry name" value="Clavaminate synthase-like"/>
    <property type="match status" value="1"/>
</dbReference>
<dbReference type="InterPro" id="IPR008775">
    <property type="entry name" value="Phytyl_CoA_dOase-like"/>
</dbReference>
<dbReference type="PANTHER" id="PTHR20883:SF48">
    <property type="entry name" value="ECTOINE DIOXYGENASE"/>
    <property type="match status" value="1"/>
</dbReference>
<comment type="caution">
    <text evidence="1">The sequence shown here is derived from an EMBL/GenBank/DDBJ whole genome shotgun (WGS) entry which is preliminary data.</text>
</comment>
<keyword evidence="1" id="KW-0560">Oxidoreductase</keyword>
<evidence type="ECO:0000313" key="2">
    <source>
        <dbReference type="Proteomes" id="UP001165283"/>
    </source>
</evidence>
<proteinExistence type="predicted"/>
<dbReference type="Proteomes" id="UP001165283">
    <property type="component" value="Unassembled WGS sequence"/>
</dbReference>
<protein>
    <submittedName>
        <fullName evidence="1">Phytanoyl-CoA dioxygenase family protein</fullName>
    </submittedName>
</protein>
<evidence type="ECO:0000313" key="1">
    <source>
        <dbReference type="EMBL" id="MCO1655269.1"/>
    </source>
</evidence>
<dbReference type="GO" id="GO:0051213">
    <property type="term" value="F:dioxygenase activity"/>
    <property type="evidence" value="ECO:0007669"/>
    <property type="project" value="UniProtKB-KW"/>
</dbReference>
<sequence length="284" mass="30548">MSDLFSPRAHYRAFGFVVLRGALAPAELDALTRESDRAIRDATGENHLVDDGGGGMAGHYVPATGERTPVSAALVRRFAPVLEELTGVPLLPAVVQHNLLFDMAGWHTDTGHAVPGAKAVAYLEEVDEGTGALRVLPGSHRLDERVVRDLLQGGVFRGDTWQAATAAVPAHAIASRPGDVIVFDEHIWHASVGGRNRHQWSAGFVLDPQCPEEELAVRNCLASQFVAGMRLDYDPTHYPWYGPGLREGCPPHWYARLEELGAVAAAAAEQWGQAAAAEAPMTSQ</sequence>
<dbReference type="Pfam" id="PF05721">
    <property type="entry name" value="PhyH"/>
    <property type="match status" value="1"/>
</dbReference>
<keyword evidence="1" id="KW-0223">Dioxygenase</keyword>
<dbReference type="Gene3D" id="2.60.120.620">
    <property type="entry name" value="q2cbj1_9rhob like domain"/>
    <property type="match status" value="1"/>
</dbReference>
<dbReference type="PANTHER" id="PTHR20883">
    <property type="entry name" value="PHYTANOYL-COA DIOXYGENASE DOMAIN CONTAINING 1"/>
    <property type="match status" value="1"/>
</dbReference>
<name>A0ABT0ZX02_9PSEU</name>
<organism evidence="1 2">
    <name type="scientific">Pseudonocardia humida</name>
    <dbReference type="NCBI Taxonomy" id="2800819"/>
    <lineage>
        <taxon>Bacteria</taxon>
        <taxon>Bacillati</taxon>
        <taxon>Actinomycetota</taxon>
        <taxon>Actinomycetes</taxon>
        <taxon>Pseudonocardiales</taxon>
        <taxon>Pseudonocardiaceae</taxon>
        <taxon>Pseudonocardia</taxon>
    </lineage>
</organism>
<reference evidence="1" key="1">
    <citation type="submission" date="2021-04" db="EMBL/GenBank/DDBJ databases">
        <title>Pseudonocardia sp. nov., isolated from sandy soil of mangrove forest.</title>
        <authorList>
            <person name="Zan Z."/>
            <person name="Huang R."/>
            <person name="Liu W."/>
        </authorList>
    </citation>
    <scope>NUCLEOTIDE SEQUENCE</scope>
    <source>
        <strain evidence="1">S2-4</strain>
    </source>
</reference>
<dbReference type="EMBL" id="JAGSOV010000020">
    <property type="protein sequence ID" value="MCO1655269.1"/>
    <property type="molecule type" value="Genomic_DNA"/>
</dbReference>
<keyword evidence="2" id="KW-1185">Reference proteome</keyword>
<gene>
    <name evidence="1" type="ORF">KDL28_09400</name>
</gene>